<feature type="compositionally biased region" description="Basic and acidic residues" evidence="1">
    <location>
        <begin position="65"/>
        <end position="86"/>
    </location>
</feature>
<dbReference type="Pfam" id="PF25597">
    <property type="entry name" value="SH3_retrovirus"/>
    <property type="match status" value="1"/>
</dbReference>
<reference evidence="3 4" key="1">
    <citation type="submission" date="2014-04" db="EMBL/GenBank/DDBJ databases">
        <authorList>
            <consortium name="DOE Joint Genome Institute"/>
            <person name="Kuo A."/>
            <person name="Kohler A."/>
            <person name="Jargeat P."/>
            <person name="Nagy L.G."/>
            <person name="Floudas D."/>
            <person name="Copeland A."/>
            <person name="Barry K.W."/>
            <person name="Cichocki N."/>
            <person name="Veneault-Fourrey C."/>
            <person name="LaButti K."/>
            <person name="Lindquist E.A."/>
            <person name="Lipzen A."/>
            <person name="Lundell T."/>
            <person name="Morin E."/>
            <person name="Murat C."/>
            <person name="Sun H."/>
            <person name="Tunlid A."/>
            <person name="Henrissat B."/>
            <person name="Grigoriev I.V."/>
            <person name="Hibbett D.S."/>
            <person name="Martin F."/>
            <person name="Nordberg H.P."/>
            <person name="Cantor M.N."/>
            <person name="Hua S.X."/>
        </authorList>
    </citation>
    <scope>NUCLEOTIDE SEQUENCE [LARGE SCALE GENOMIC DNA]</scope>
    <source>
        <strain evidence="3 4">Ve08.2h10</strain>
    </source>
</reference>
<protein>
    <recommendedName>
        <fullName evidence="2">Retroviral polymerase SH3-like domain-containing protein</fullName>
    </recommendedName>
</protein>
<sequence>MSGSKLDPWARDGHWVGYNQDSNGYRIYWPDRGTIGVERSVHFDDRPTEVVMPICLTSHQVQIEGEREQVDERAEMVDQHDAKSEDDMQNASELPQTPAQPHTDHLGTNFKTSVPLCRSTQTRTKSAYAQRIWDGMGTHDGRPRG</sequence>
<evidence type="ECO:0000313" key="4">
    <source>
        <dbReference type="Proteomes" id="UP000054538"/>
    </source>
</evidence>
<evidence type="ECO:0000259" key="2">
    <source>
        <dbReference type="Pfam" id="PF25597"/>
    </source>
</evidence>
<dbReference type="Proteomes" id="UP000054538">
    <property type="component" value="Unassembled WGS sequence"/>
</dbReference>
<dbReference type="EMBL" id="KN828061">
    <property type="protein sequence ID" value="KIK75515.1"/>
    <property type="molecule type" value="Genomic_DNA"/>
</dbReference>
<dbReference type="OrthoDB" id="2640446at2759"/>
<feature type="region of interest" description="Disordered" evidence="1">
    <location>
        <begin position="65"/>
        <end position="145"/>
    </location>
</feature>
<dbReference type="HOGENOM" id="CLU_1787440_0_0_1"/>
<feature type="domain" description="Retroviral polymerase SH3-like" evidence="2">
    <location>
        <begin position="4"/>
        <end position="46"/>
    </location>
</feature>
<organism evidence="3 4">
    <name type="scientific">Paxillus rubicundulus Ve08.2h10</name>
    <dbReference type="NCBI Taxonomy" id="930991"/>
    <lineage>
        <taxon>Eukaryota</taxon>
        <taxon>Fungi</taxon>
        <taxon>Dikarya</taxon>
        <taxon>Basidiomycota</taxon>
        <taxon>Agaricomycotina</taxon>
        <taxon>Agaricomycetes</taxon>
        <taxon>Agaricomycetidae</taxon>
        <taxon>Boletales</taxon>
        <taxon>Paxilineae</taxon>
        <taxon>Paxillaceae</taxon>
        <taxon>Paxillus</taxon>
    </lineage>
</organism>
<evidence type="ECO:0000256" key="1">
    <source>
        <dbReference type="SAM" id="MobiDB-lite"/>
    </source>
</evidence>
<dbReference type="InterPro" id="IPR057670">
    <property type="entry name" value="SH3_retrovirus"/>
</dbReference>
<dbReference type="InParanoid" id="A0A0D0DDN4"/>
<dbReference type="AlphaFoldDB" id="A0A0D0DDN4"/>
<proteinExistence type="predicted"/>
<reference evidence="4" key="2">
    <citation type="submission" date="2015-01" db="EMBL/GenBank/DDBJ databases">
        <title>Evolutionary Origins and Diversification of the Mycorrhizal Mutualists.</title>
        <authorList>
            <consortium name="DOE Joint Genome Institute"/>
            <consortium name="Mycorrhizal Genomics Consortium"/>
            <person name="Kohler A."/>
            <person name="Kuo A."/>
            <person name="Nagy L.G."/>
            <person name="Floudas D."/>
            <person name="Copeland A."/>
            <person name="Barry K.W."/>
            <person name="Cichocki N."/>
            <person name="Veneault-Fourrey C."/>
            <person name="LaButti K."/>
            <person name="Lindquist E.A."/>
            <person name="Lipzen A."/>
            <person name="Lundell T."/>
            <person name="Morin E."/>
            <person name="Murat C."/>
            <person name="Riley R."/>
            <person name="Ohm R."/>
            <person name="Sun H."/>
            <person name="Tunlid A."/>
            <person name="Henrissat B."/>
            <person name="Grigoriev I.V."/>
            <person name="Hibbett D.S."/>
            <person name="Martin F."/>
        </authorList>
    </citation>
    <scope>NUCLEOTIDE SEQUENCE [LARGE SCALE GENOMIC DNA]</scope>
    <source>
        <strain evidence="4">Ve08.2h10</strain>
    </source>
</reference>
<feature type="compositionally biased region" description="Polar residues" evidence="1">
    <location>
        <begin position="89"/>
        <end position="100"/>
    </location>
</feature>
<name>A0A0D0DDN4_9AGAM</name>
<feature type="compositionally biased region" description="Polar residues" evidence="1">
    <location>
        <begin position="118"/>
        <end position="127"/>
    </location>
</feature>
<accession>A0A0D0DDN4</accession>
<keyword evidence="4" id="KW-1185">Reference proteome</keyword>
<gene>
    <name evidence="3" type="ORF">PAXRUDRAFT_172617</name>
</gene>
<evidence type="ECO:0000313" key="3">
    <source>
        <dbReference type="EMBL" id="KIK75515.1"/>
    </source>
</evidence>